<accession>A0ABT0SC04</accession>
<organism evidence="2 3">
    <name type="scientific">Sphingomonas brevis</name>
    <dbReference type="NCBI Taxonomy" id="2908206"/>
    <lineage>
        <taxon>Bacteria</taxon>
        <taxon>Pseudomonadati</taxon>
        <taxon>Pseudomonadota</taxon>
        <taxon>Alphaproteobacteria</taxon>
        <taxon>Sphingomonadales</taxon>
        <taxon>Sphingomonadaceae</taxon>
        <taxon>Sphingomonas</taxon>
    </lineage>
</organism>
<dbReference type="InterPro" id="IPR025091">
    <property type="entry name" value="DUF4019"/>
</dbReference>
<proteinExistence type="predicted"/>
<feature type="chain" id="PRO_5047371331" evidence="1">
    <location>
        <begin position="22"/>
        <end position="136"/>
    </location>
</feature>
<reference evidence="2" key="1">
    <citation type="submission" date="2022-05" db="EMBL/GenBank/DDBJ databases">
        <authorList>
            <person name="Jo J.-H."/>
            <person name="Im W.-T."/>
        </authorList>
    </citation>
    <scope>NUCLEOTIDE SEQUENCE</scope>
    <source>
        <strain evidence="2">RB56-2</strain>
    </source>
</reference>
<name>A0ABT0SC04_9SPHN</name>
<evidence type="ECO:0000313" key="2">
    <source>
        <dbReference type="EMBL" id="MCL6741946.1"/>
    </source>
</evidence>
<evidence type="ECO:0000313" key="3">
    <source>
        <dbReference type="Proteomes" id="UP001165383"/>
    </source>
</evidence>
<keyword evidence="1" id="KW-0732">Signal</keyword>
<gene>
    <name evidence="2" type="ORF">LZ518_12485</name>
</gene>
<keyword evidence="3" id="KW-1185">Reference proteome</keyword>
<comment type="caution">
    <text evidence="2">The sequence shown here is derived from an EMBL/GenBank/DDBJ whole genome shotgun (WGS) entry which is preliminary data.</text>
</comment>
<feature type="signal peptide" evidence="1">
    <location>
        <begin position="1"/>
        <end position="21"/>
    </location>
</feature>
<dbReference type="RefSeq" id="WP_249916302.1">
    <property type="nucleotide sequence ID" value="NZ_JAMGBB010000001.1"/>
</dbReference>
<evidence type="ECO:0000256" key="1">
    <source>
        <dbReference type="SAM" id="SignalP"/>
    </source>
</evidence>
<dbReference type="Proteomes" id="UP001165383">
    <property type="component" value="Unassembled WGS sequence"/>
</dbReference>
<dbReference type="EMBL" id="JAMGBB010000001">
    <property type="protein sequence ID" value="MCL6741946.1"/>
    <property type="molecule type" value="Genomic_DNA"/>
</dbReference>
<protein>
    <submittedName>
        <fullName evidence="2">DUF4019 domain-containing protein</fullName>
    </submittedName>
</protein>
<dbReference type="Pfam" id="PF13211">
    <property type="entry name" value="DUF4019"/>
    <property type="match status" value="1"/>
</dbReference>
<dbReference type="PROSITE" id="PS51257">
    <property type="entry name" value="PROKAR_LIPOPROTEIN"/>
    <property type="match status" value="1"/>
</dbReference>
<sequence>MSRRLLSIVGALALTACSAGADTKTAEVGVANFHRDVDAGKIAQIYDTSAPEMKSSITRDEFVKLLTVMRTKLGPYKSGKTTAWNINVGTGGHLVTLNREVQFERGPGTEEFVFRVEGGKAVLVGWHVYSNVLITG</sequence>